<keyword evidence="2" id="KW-1185">Reference proteome</keyword>
<dbReference type="EMBL" id="CAJVPM010047106">
    <property type="protein sequence ID" value="CAG8720113.1"/>
    <property type="molecule type" value="Genomic_DNA"/>
</dbReference>
<accession>A0ACA9PQM2</accession>
<dbReference type="Proteomes" id="UP000789860">
    <property type="component" value="Unassembled WGS sequence"/>
</dbReference>
<feature type="non-terminal residue" evidence="1">
    <location>
        <position position="73"/>
    </location>
</feature>
<evidence type="ECO:0000313" key="2">
    <source>
        <dbReference type="Proteomes" id="UP000789860"/>
    </source>
</evidence>
<evidence type="ECO:0000313" key="1">
    <source>
        <dbReference type="EMBL" id="CAG8720113.1"/>
    </source>
</evidence>
<comment type="caution">
    <text evidence="1">The sequence shown here is derived from an EMBL/GenBank/DDBJ whole genome shotgun (WGS) entry which is preliminary data.</text>
</comment>
<name>A0ACA9PQM2_9GLOM</name>
<reference evidence="1" key="1">
    <citation type="submission" date="2021-06" db="EMBL/GenBank/DDBJ databases">
        <authorList>
            <person name="Kallberg Y."/>
            <person name="Tangrot J."/>
            <person name="Rosling A."/>
        </authorList>
    </citation>
    <scope>NUCLEOTIDE SEQUENCE</scope>
    <source>
        <strain evidence="1">AU212A</strain>
    </source>
</reference>
<proteinExistence type="predicted"/>
<gene>
    <name evidence="1" type="ORF">SCALOS_LOCUS11222</name>
</gene>
<protein>
    <submittedName>
        <fullName evidence="1">3518_t:CDS:1</fullName>
    </submittedName>
</protein>
<organism evidence="1 2">
    <name type="scientific">Scutellospora calospora</name>
    <dbReference type="NCBI Taxonomy" id="85575"/>
    <lineage>
        <taxon>Eukaryota</taxon>
        <taxon>Fungi</taxon>
        <taxon>Fungi incertae sedis</taxon>
        <taxon>Mucoromycota</taxon>
        <taxon>Glomeromycotina</taxon>
        <taxon>Glomeromycetes</taxon>
        <taxon>Diversisporales</taxon>
        <taxon>Gigasporaceae</taxon>
        <taxon>Scutellospora</taxon>
    </lineage>
</organism>
<sequence length="73" mass="8762">ILKDDLNNNFLPHGAKQNDLRKAISDKRNTFRYRINEPNNEFDNNGLDPNRYEKILKSINETEKIVFNKWKNK</sequence>
<feature type="non-terminal residue" evidence="1">
    <location>
        <position position="1"/>
    </location>
</feature>